<name>A0A1X7KDG3_9BURK</name>
<evidence type="ECO:0000313" key="2">
    <source>
        <dbReference type="Proteomes" id="UP000193228"/>
    </source>
</evidence>
<dbReference type="EMBL" id="FXAT01000003">
    <property type="protein sequence ID" value="SMG38889.1"/>
    <property type="molecule type" value="Genomic_DNA"/>
</dbReference>
<organism evidence="1 2">
    <name type="scientific">Paraburkholderia susongensis</name>
    <dbReference type="NCBI Taxonomy" id="1515439"/>
    <lineage>
        <taxon>Bacteria</taxon>
        <taxon>Pseudomonadati</taxon>
        <taxon>Pseudomonadota</taxon>
        <taxon>Betaproteobacteria</taxon>
        <taxon>Burkholderiales</taxon>
        <taxon>Burkholderiaceae</taxon>
        <taxon>Paraburkholderia</taxon>
    </lineage>
</organism>
<accession>A0A1X7KDG3</accession>
<evidence type="ECO:0000313" key="1">
    <source>
        <dbReference type="EMBL" id="SMG38889.1"/>
    </source>
</evidence>
<reference evidence="2" key="1">
    <citation type="submission" date="2017-04" db="EMBL/GenBank/DDBJ databases">
        <authorList>
            <person name="Varghese N."/>
            <person name="Submissions S."/>
        </authorList>
    </citation>
    <scope>NUCLEOTIDE SEQUENCE [LARGE SCALE GENOMIC DNA]</scope>
    <source>
        <strain evidence="2">LMG 29540</strain>
    </source>
</reference>
<keyword evidence="2" id="KW-1185">Reference proteome</keyword>
<proteinExistence type="predicted"/>
<protein>
    <submittedName>
        <fullName evidence="1">Uncharacterized protein</fullName>
    </submittedName>
</protein>
<dbReference type="Proteomes" id="UP000193228">
    <property type="component" value="Unassembled WGS sequence"/>
</dbReference>
<gene>
    <name evidence="1" type="ORF">SAMN06265784_103619</name>
</gene>
<sequence length="37" mass="4175">MERHGFGQTHEVTNQALRLVKFAVTLNGPVQQRDAQP</sequence>
<dbReference type="AlphaFoldDB" id="A0A1X7KDG3"/>